<reference evidence="1 3" key="1">
    <citation type="journal article" date="2011" name="Nature">
        <title>The Medicago genome provides insight into the evolution of rhizobial symbioses.</title>
        <authorList>
            <person name="Young N.D."/>
            <person name="Debelle F."/>
            <person name="Oldroyd G.E."/>
            <person name="Geurts R."/>
            <person name="Cannon S.B."/>
            <person name="Udvardi M.K."/>
            <person name="Benedito V.A."/>
            <person name="Mayer K.F."/>
            <person name="Gouzy J."/>
            <person name="Schoof H."/>
            <person name="Van de Peer Y."/>
            <person name="Proost S."/>
            <person name="Cook D.R."/>
            <person name="Meyers B.C."/>
            <person name="Spannagl M."/>
            <person name="Cheung F."/>
            <person name="De Mita S."/>
            <person name="Krishnakumar V."/>
            <person name="Gundlach H."/>
            <person name="Zhou S."/>
            <person name="Mudge J."/>
            <person name="Bharti A.K."/>
            <person name="Murray J.D."/>
            <person name="Naoumkina M.A."/>
            <person name="Rosen B."/>
            <person name="Silverstein K.A."/>
            <person name="Tang H."/>
            <person name="Rombauts S."/>
            <person name="Zhao P.X."/>
            <person name="Zhou P."/>
            <person name="Barbe V."/>
            <person name="Bardou P."/>
            <person name="Bechner M."/>
            <person name="Bellec A."/>
            <person name="Berger A."/>
            <person name="Berges H."/>
            <person name="Bidwell S."/>
            <person name="Bisseling T."/>
            <person name="Choisne N."/>
            <person name="Couloux A."/>
            <person name="Denny R."/>
            <person name="Deshpande S."/>
            <person name="Dai X."/>
            <person name="Doyle J.J."/>
            <person name="Dudez A.M."/>
            <person name="Farmer A.D."/>
            <person name="Fouteau S."/>
            <person name="Franken C."/>
            <person name="Gibelin C."/>
            <person name="Gish J."/>
            <person name="Goldstein S."/>
            <person name="Gonzalez A.J."/>
            <person name="Green P.J."/>
            <person name="Hallab A."/>
            <person name="Hartog M."/>
            <person name="Hua A."/>
            <person name="Humphray S.J."/>
            <person name="Jeong D.H."/>
            <person name="Jing Y."/>
            <person name="Jocker A."/>
            <person name="Kenton S.M."/>
            <person name="Kim D.J."/>
            <person name="Klee K."/>
            <person name="Lai H."/>
            <person name="Lang C."/>
            <person name="Lin S."/>
            <person name="Macmil S.L."/>
            <person name="Magdelenat G."/>
            <person name="Matthews L."/>
            <person name="McCorrison J."/>
            <person name="Monaghan E.L."/>
            <person name="Mun J.H."/>
            <person name="Najar F.Z."/>
            <person name="Nicholson C."/>
            <person name="Noirot C."/>
            <person name="O'Bleness M."/>
            <person name="Paule C.R."/>
            <person name="Poulain J."/>
            <person name="Prion F."/>
            <person name="Qin B."/>
            <person name="Qu C."/>
            <person name="Retzel E.F."/>
            <person name="Riddle C."/>
            <person name="Sallet E."/>
            <person name="Samain S."/>
            <person name="Samson N."/>
            <person name="Sanders I."/>
            <person name="Saurat O."/>
            <person name="Scarpelli C."/>
            <person name="Schiex T."/>
            <person name="Segurens B."/>
            <person name="Severin A.J."/>
            <person name="Sherrier D.J."/>
            <person name="Shi R."/>
            <person name="Sims S."/>
            <person name="Singer S.R."/>
            <person name="Sinharoy S."/>
            <person name="Sterck L."/>
            <person name="Viollet A."/>
            <person name="Wang B.B."/>
            <person name="Wang K."/>
            <person name="Wang M."/>
            <person name="Wang X."/>
            <person name="Warfsmann J."/>
            <person name="Weissenbach J."/>
            <person name="White D.D."/>
            <person name="White J.D."/>
            <person name="Wiley G.B."/>
            <person name="Wincker P."/>
            <person name="Xing Y."/>
            <person name="Yang L."/>
            <person name="Yao Z."/>
            <person name="Ying F."/>
            <person name="Zhai J."/>
            <person name="Zhou L."/>
            <person name="Zuber A."/>
            <person name="Denarie J."/>
            <person name="Dixon R.A."/>
            <person name="May G.D."/>
            <person name="Schwartz D.C."/>
            <person name="Rogers J."/>
            <person name="Quetier F."/>
            <person name="Town C.D."/>
            <person name="Roe B.A."/>
        </authorList>
    </citation>
    <scope>NUCLEOTIDE SEQUENCE [LARGE SCALE GENOMIC DNA]</scope>
    <source>
        <strain evidence="1">A17</strain>
        <strain evidence="2 3">cv. Jemalong A17</strain>
    </source>
</reference>
<organism evidence="1 3">
    <name type="scientific">Medicago truncatula</name>
    <name type="common">Barrel medic</name>
    <name type="synonym">Medicago tribuloides</name>
    <dbReference type="NCBI Taxonomy" id="3880"/>
    <lineage>
        <taxon>Eukaryota</taxon>
        <taxon>Viridiplantae</taxon>
        <taxon>Streptophyta</taxon>
        <taxon>Embryophyta</taxon>
        <taxon>Tracheophyta</taxon>
        <taxon>Spermatophyta</taxon>
        <taxon>Magnoliopsida</taxon>
        <taxon>eudicotyledons</taxon>
        <taxon>Gunneridae</taxon>
        <taxon>Pentapetalae</taxon>
        <taxon>rosids</taxon>
        <taxon>fabids</taxon>
        <taxon>Fabales</taxon>
        <taxon>Fabaceae</taxon>
        <taxon>Papilionoideae</taxon>
        <taxon>50 kb inversion clade</taxon>
        <taxon>NPAAA clade</taxon>
        <taxon>Hologalegina</taxon>
        <taxon>IRL clade</taxon>
        <taxon>Trifolieae</taxon>
        <taxon>Medicago</taxon>
    </lineage>
</organism>
<accession>A0A072UGW5</accession>
<gene>
    <name evidence="1" type="ordered locus">MTR_4g020050</name>
</gene>
<proteinExistence type="predicted"/>
<sequence length="77" mass="8955">MAQLLKPEQKRNRTSQITEPDNALNLDFKTLDESVSNYRHKKHFIQTKQLSFTKDKSFGRTRVQFLCGTILGQTILT</sequence>
<dbReference type="AlphaFoldDB" id="A0A072UGW5"/>
<reference evidence="2" key="3">
    <citation type="submission" date="2015-04" db="UniProtKB">
        <authorList>
            <consortium name="EnsemblPlants"/>
        </authorList>
    </citation>
    <scope>IDENTIFICATION</scope>
    <source>
        <strain evidence="2">cv. Jemalong A17</strain>
    </source>
</reference>
<dbReference type="HOGENOM" id="CLU_2641844_0_0_1"/>
<protein>
    <submittedName>
        <fullName evidence="1 2">Uncharacterized protein</fullName>
    </submittedName>
</protein>
<evidence type="ECO:0000313" key="2">
    <source>
        <dbReference type="EnsemblPlants" id="KEH28999"/>
    </source>
</evidence>
<dbReference type="EMBL" id="CM001220">
    <property type="protein sequence ID" value="KEH28999.1"/>
    <property type="molecule type" value="Genomic_DNA"/>
</dbReference>
<dbReference type="EnsemblPlants" id="KEH28999">
    <property type="protein sequence ID" value="KEH28999"/>
    <property type="gene ID" value="MTR_4g020050"/>
</dbReference>
<dbReference type="Proteomes" id="UP000002051">
    <property type="component" value="Chromosome 4"/>
</dbReference>
<name>A0A072UGW5_MEDTR</name>
<evidence type="ECO:0000313" key="3">
    <source>
        <dbReference type="Proteomes" id="UP000002051"/>
    </source>
</evidence>
<evidence type="ECO:0000313" key="1">
    <source>
        <dbReference type="EMBL" id="KEH28999.1"/>
    </source>
</evidence>
<reference evidence="1 3" key="2">
    <citation type="journal article" date="2014" name="BMC Genomics">
        <title>An improved genome release (version Mt4.0) for the model legume Medicago truncatula.</title>
        <authorList>
            <person name="Tang H."/>
            <person name="Krishnakumar V."/>
            <person name="Bidwell S."/>
            <person name="Rosen B."/>
            <person name="Chan A."/>
            <person name="Zhou S."/>
            <person name="Gentzbittel L."/>
            <person name="Childs K.L."/>
            <person name="Yandell M."/>
            <person name="Gundlach H."/>
            <person name="Mayer K.F."/>
            <person name="Schwartz D.C."/>
            <person name="Town C.D."/>
        </authorList>
    </citation>
    <scope>GENOME REANNOTATION</scope>
    <source>
        <strain evidence="1">A17</strain>
        <strain evidence="2 3">cv. Jemalong A17</strain>
    </source>
</reference>
<keyword evidence="3" id="KW-1185">Reference proteome</keyword>